<evidence type="ECO:0000256" key="8">
    <source>
        <dbReference type="ARBA" id="ARBA00047984"/>
    </source>
</evidence>
<dbReference type="OrthoDB" id="1191041at2759"/>
<proteinExistence type="inferred from homology"/>
<dbReference type="InterPro" id="IPR050079">
    <property type="entry name" value="DEAD_box_RNA_helicase"/>
</dbReference>
<keyword evidence="6" id="KW-0694">RNA-binding</keyword>
<evidence type="ECO:0000259" key="11">
    <source>
        <dbReference type="PROSITE" id="PS50158"/>
    </source>
</evidence>
<dbReference type="InterPro" id="IPR001878">
    <property type="entry name" value="Znf_CCHC"/>
</dbReference>
<dbReference type="SMART" id="SM00343">
    <property type="entry name" value="ZnF_C2HC"/>
    <property type="match status" value="1"/>
</dbReference>
<feature type="compositionally biased region" description="Polar residues" evidence="10">
    <location>
        <begin position="806"/>
        <end position="819"/>
    </location>
</feature>
<keyword evidence="9" id="KW-0863">Zinc-finger</keyword>
<dbReference type="Pfam" id="PF00270">
    <property type="entry name" value="DEAD"/>
    <property type="match status" value="1"/>
</dbReference>
<feature type="domain" description="CCHC-type" evidence="11">
    <location>
        <begin position="676"/>
        <end position="692"/>
    </location>
</feature>
<sequence length="819" mass="91033">MGLDDRLLLAISRQKWHTPTLIQEKAIPLALEGKDILARARTGSGKSAAFAIPVIQMILQNKKSCAHQEVQALVLAPTRELCQQLCSHFEALTSSCSREVRCANIGTQADLAAQKAILQHRPDVVVGTPSRVLAHLQSGSLDVSRSLRTLVVDEADLMLTFGHSGDLQQVARHLPAVCQAILMSATLSEEVRELRQLLLHNPVVLKLEEPQLPASNQLSQYHLKVEEKDKFVLIYTLFKLKLVRGKTIIFVATVDRCYKLKLYLEQFGIPTCALSSELPANSRSHILSQFNDGAYDIIIASDERFLDEPEPPAEEQEDTKQKKRTKKGGEAGEPSKKKRKQDKESGVVRGIDFQFVSNVINFDFPQDVDSYIHRVGRTARGNSKGSALSFVSIKEQPMLDEVTEKLHTMFPGEAHLFKPYQFRMEEIEGFRYRAQDAMRAVTKRAIREARLKEIKQELLNSKRLQSYFEENPRDLQVLRHDKALHTVKVQKHMKHVPEYIVPKSLRKPKSVMQAHAELANIRQHPGEATRDFADRVRQVGQEAYPGARAGDPSVEATVVSRFVCGLREEQLRVRVLTKDPASLIEAVKVADKFERQQDALRAMRPPSEGEALAVQERGAPGTARLDALERLIGELQRALQALETAGRRDAYRTGHGTGARIPQRGSPNPNRRGSGRRCFFCNSPDHLVRDCPARHTHANEQVGRSFPRAHQQAGLEWAERPRGPSEEAGGWTPFCPGCSRGGQRWAGRPPAPATTAVGMPASPTMGGPTAHAGHWQRGDAPAAGCDREWQWRVADPPALYGPPTAGQPTHTGGSSATRQ</sequence>
<dbReference type="PROSITE" id="PS51192">
    <property type="entry name" value="HELICASE_ATP_BIND_1"/>
    <property type="match status" value="1"/>
</dbReference>
<dbReference type="EC" id="3.6.4.13" evidence="1"/>
<dbReference type="GO" id="GO:0003723">
    <property type="term" value="F:RNA binding"/>
    <property type="evidence" value="ECO:0007669"/>
    <property type="project" value="UniProtKB-KW"/>
</dbReference>
<dbReference type="Gene3D" id="3.40.50.300">
    <property type="entry name" value="P-loop containing nucleotide triphosphate hydrolases"/>
    <property type="match status" value="2"/>
</dbReference>
<dbReference type="GO" id="GO:0008270">
    <property type="term" value="F:zinc ion binding"/>
    <property type="evidence" value="ECO:0007669"/>
    <property type="project" value="UniProtKB-KW"/>
</dbReference>
<dbReference type="SMART" id="SM00487">
    <property type="entry name" value="DEXDc"/>
    <property type="match status" value="1"/>
</dbReference>
<dbReference type="InterPro" id="IPR027417">
    <property type="entry name" value="P-loop_NTPase"/>
</dbReference>
<gene>
    <name evidence="14" type="primary">Ddx56</name>
    <name evidence="14" type="ORF">FJT64_000992</name>
</gene>
<keyword evidence="3" id="KW-0378">Hydrolase</keyword>
<keyword evidence="4 14" id="KW-0347">Helicase</keyword>
<keyword evidence="5" id="KW-0067">ATP-binding</keyword>
<dbReference type="PANTHER" id="PTHR47959:SF21">
    <property type="entry name" value="DEAD-BOX HELICASE 56"/>
    <property type="match status" value="1"/>
</dbReference>
<feature type="compositionally biased region" description="Basic and acidic residues" evidence="10">
    <location>
        <begin position="327"/>
        <end position="344"/>
    </location>
</feature>
<dbReference type="PROSITE" id="PS50158">
    <property type="entry name" value="ZF_CCHC"/>
    <property type="match status" value="1"/>
</dbReference>
<dbReference type="GO" id="GO:0003724">
    <property type="term" value="F:RNA helicase activity"/>
    <property type="evidence" value="ECO:0007669"/>
    <property type="project" value="UniProtKB-EC"/>
</dbReference>
<evidence type="ECO:0000259" key="12">
    <source>
        <dbReference type="PROSITE" id="PS51192"/>
    </source>
</evidence>
<reference evidence="14 15" key="1">
    <citation type="submission" date="2019-07" db="EMBL/GenBank/DDBJ databases">
        <title>Draft genome assembly of a fouling barnacle, Amphibalanus amphitrite (Darwin, 1854): The first reference genome for Thecostraca.</title>
        <authorList>
            <person name="Kim W."/>
        </authorList>
    </citation>
    <scope>NUCLEOTIDE SEQUENCE [LARGE SCALE GENOMIC DNA]</scope>
    <source>
        <strain evidence="14">SNU_AA5</strain>
        <tissue evidence="14">Soma without cirri and trophi</tissue>
    </source>
</reference>
<evidence type="ECO:0000256" key="5">
    <source>
        <dbReference type="ARBA" id="ARBA00022840"/>
    </source>
</evidence>
<dbReference type="InterPro" id="IPR011545">
    <property type="entry name" value="DEAD/DEAH_box_helicase_dom"/>
</dbReference>
<evidence type="ECO:0000259" key="13">
    <source>
        <dbReference type="PROSITE" id="PS51194"/>
    </source>
</evidence>
<evidence type="ECO:0000313" key="15">
    <source>
        <dbReference type="Proteomes" id="UP000440578"/>
    </source>
</evidence>
<dbReference type="InterPro" id="IPR014001">
    <property type="entry name" value="Helicase_ATP-bd"/>
</dbReference>
<evidence type="ECO:0000256" key="1">
    <source>
        <dbReference type="ARBA" id="ARBA00012552"/>
    </source>
</evidence>
<feature type="compositionally biased region" description="Acidic residues" evidence="10">
    <location>
        <begin position="308"/>
        <end position="317"/>
    </location>
</feature>
<organism evidence="14 15">
    <name type="scientific">Amphibalanus amphitrite</name>
    <name type="common">Striped barnacle</name>
    <name type="synonym">Balanus amphitrite</name>
    <dbReference type="NCBI Taxonomy" id="1232801"/>
    <lineage>
        <taxon>Eukaryota</taxon>
        <taxon>Metazoa</taxon>
        <taxon>Ecdysozoa</taxon>
        <taxon>Arthropoda</taxon>
        <taxon>Crustacea</taxon>
        <taxon>Multicrustacea</taxon>
        <taxon>Cirripedia</taxon>
        <taxon>Thoracica</taxon>
        <taxon>Thoracicalcarea</taxon>
        <taxon>Balanomorpha</taxon>
        <taxon>Balanoidea</taxon>
        <taxon>Balanidae</taxon>
        <taxon>Amphibalaninae</taxon>
        <taxon>Amphibalanus</taxon>
    </lineage>
</organism>
<evidence type="ECO:0000256" key="2">
    <source>
        <dbReference type="ARBA" id="ARBA00022741"/>
    </source>
</evidence>
<keyword evidence="9" id="KW-0862">Zinc</keyword>
<feature type="region of interest" description="Disordered" evidence="10">
    <location>
        <begin position="308"/>
        <end position="344"/>
    </location>
</feature>
<dbReference type="SMART" id="SM00490">
    <property type="entry name" value="HELICc"/>
    <property type="match status" value="1"/>
</dbReference>
<keyword evidence="9" id="KW-0479">Metal-binding</keyword>
<dbReference type="GO" id="GO:0005829">
    <property type="term" value="C:cytosol"/>
    <property type="evidence" value="ECO:0007669"/>
    <property type="project" value="TreeGrafter"/>
</dbReference>
<evidence type="ECO:0000256" key="10">
    <source>
        <dbReference type="SAM" id="MobiDB-lite"/>
    </source>
</evidence>
<dbReference type="SUPFAM" id="SSF52540">
    <property type="entry name" value="P-loop containing nucleoside triphosphate hydrolases"/>
    <property type="match status" value="2"/>
</dbReference>
<feature type="region of interest" description="Disordered" evidence="10">
    <location>
        <begin position="742"/>
        <end position="819"/>
    </location>
</feature>
<comment type="catalytic activity">
    <reaction evidence="8">
        <text>ATP + H2O = ADP + phosphate + H(+)</text>
        <dbReference type="Rhea" id="RHEA:13065"/>
        <dbReference type="ChEBI" id="CHEBI:15377"/>
        <dbReference type="ChEBI" id="CHEBI:15378"/>
        <dbReference type="ChEBI" id="CHEBI:30616"/>
        <dbReference type="ChEBI" id="CHEBI:43474"/>
        <dbReference type="ChEBI" id="CHEBI:456216"/>
        <dbReference type="EC" id="3.6.4.13"/>
    </reaction>
</comment>
<dbReference type="PANTHER" id="PTHR47959">
    <property type="entry name" value="ATP-DEPENDENT RNA HELICASE RHLE-RELATED"/>
    <property type="match status" value="1"/>
</dbReference>
<evidence type="ECO:0000313" key="14">
    <source>
        <dbReference type="EMBL" id="KAF0292479.1"/>
    </source>
</evidence>
<dbReference type="AlphaFoldDB" id="A0A6A4VH72"/>
<comment type="similarity">
    <text evidence="7">Belongs to the DEAD box helicase family. DDX56/DBP9 subfamily.</text>
</comment>
<name>A0A6A4VH72_AMPAM</name>
<evidence type="ECO:0000256" key="4">
    <source>
        <dbReference type="ARBA" id="ARBA00022806"/>
    </source>
</evidence>
<dbReference type="Pfam" id="PF00271">
    <property type="entry name" value="Helicase_C"/>
    <property type="match status" value="2"/>
</dbReference>
<dbReference type="CDD" id="cd17961">
    <property type="entry name" value="DEADc_DDX56"/>
    <property type="match status" value="1"/>
</dbReference>
<dbReference type="InterPro" id="IPR036875">
    <property type="entry name" value="Znf_CCHC_sf"/>
</dbReference>
<accession>A0A6A4VH72</accession>
<dbReference type="EMBL" id="VIIS01001809">
    <property type="protein sequence ID" value="KAF0292479.1"/>
    <property type="molecule type" value="Genomic_DNA"/>
</dbReference>
<evidence type="ECO:0000256" key="9">
    <source>
        <dbReference type="PROSITE-ProRule" id="PRU00047"/>
    </source>
</evidence>
<comment type="caution">
    <text evidence="14">The sequence shown here is derived from an EMBL/GenBank/DDBJ whole genome shotgun (WGS) entry which is preliminary data.</text>
</comment>
<dbReference type="CDD" id="cd18787">
    <property type="entry name" value="SF2_C_DEAD"/>
    <property type="match status" value="1"/>
</dbReference>
<protein>
    <recommendedName>
        <fullName evidence="1">RNA helicase</fullName>
        <ecNumber evidence="1">3.6.4.13</ecNumber>
    </recommendedName>
</protein>
<evidence type="ECO:0000256" key="7">
    <source>
        <dbReference type="ARBA" id="ARBA00038041"/>
    </source>
</evidence>
<evidence type="ECO:0000256" key="3">
    <source>
        <dbReference type="ARBA" id="ARBA00022801"/>
    </source>
</evidence>
<dbReference type="GO" id="GO:0016787">
    <property type="term" value="F:hydrolase activity"/>
    <property type="evidence" value="ECO:0007669"/>
    <property type="project" value="UniProtKB-KW"/>
</dbReference>
<dbReference type="Proteomes" id="UP000440578">
    <property type="component" value="Unassembled WGS sequence"/>
</dbReference>
<dbReference type="PROSITE" id="PS51194">
    <property type="entry name" value="HELICASE_CTER"/>
    <property type="match status" value="1"/>
</dbReference>
<evidence type="ECO:0000256" key="6">
    <source>
        <dbReference type="ARBA" id="ARBA00022884"/>
    </source>
</evidence>
<dbReference type="SUPFAM" id="SSF57756">
    <property type="entry name" value="Retrovirus zinc finger-like domains"/>
    <property type="match status" value="1"/>
</dbReference>
<feature type="region of interest" description="Disordered" evidence="10">
    <location>
        <begin position="646"/>
        <end position="675"/>
    </location>
</feature>
<dbReference type="InterPro" id="IPR001650">
    <property type="entry name" value="Helicase_C-like"/>
</dbReference>
<feature type="domain" description="Helicase C-terminal" evidence="13">
    <location>
        <begin position="217"/>
        <end position="428"/>
    </location>
</feature>
<dbReference type="GO" id="GO:0005524">
    <property type="term" value="F:ATP binding"/>
    <property type="evidence" value="ECO:0007669"/>
    <property type="project" value="UniProtKB-KW"/>
</dbReference>
<keyword evidence="15" id="KW-1185">Reference proteome</keyword>
<keyword evidence="2" id="KW-0547">Nucleotide-binding</keyword>
<feature type="domain" description="Helicase ATP-binding" evidence="12">
    <location>
        <begin position="27"/>
        <end position="205"/>
    </location>
</feature>